<dbReference type="AlphaFoldDB" id="A0A9X2AXD6"/>
<gene>
    <name evidence="1" type="primary">imuA</name>
    <name evidence="1" type="ORF">LNL84_01130</name>
</gene>
<dbReference type="NCBIfam" id="NF033429">
    <property type="entry name" value="ImuA_translesion"/>
    <property type="match status" value="1"/>
</dbReference>
<dbReference type="EMBL" id="JAJNNZ010000001">
    <property type="protein sequence ID" value="MCJ2375432.1"/>
    <property type="molecule type" value="Genomic_DNA"/>
</dbReference>
<sequence>MHDIITQLERKQLIWKGEKEAEHQQTLSTGFPELDQKLYGGFPTHGVVEIQSISGIGEFRLLTPHIQHTANERLLVLINPPGYLSAEYLHASGIAPQRIRLVYPQTPQHALWAAEQCLKSGACSTVCLWQTQLEVHHTKRLQVASEKGHCLQFLFKSTSEHVFSLPVSLSLNLSPHNDGIEVTITKRKGGFPRSRFLVPMGTHWPELALAKPCSTVIPFPMQKQG</sequence>
<dbReference type="Proteomes" id="UP001139488">
    <property type="component" value="Unassembled WGS sequence"/>
</dbReference>
<evidence type="ECO:0000313" key="2">
    <source>
        <dbReference type="Proteomes" id="UP001139488"/>
    </source>
</evidence>
<accession>A0A9X2AXD6</accession>
<keyword evidence="2" id="KW-1185">Reference proteome</keyword>
<name>A0A9X2AXD6_9VIBR</name>
<evidence type="ECO:0000313" key="1">
    <source>
        <dbReference type="EMBL" id="MCJ2375432.1"/>
    </source>
</evidence>
<dbReference type="InterPro" id="IPR027417">
    <property type="entry name" value="P-loop_NTPase"/>
</dbReference>
<dbReference type="Gene3D" id="3.40.50.300">
    <property type="entry name" value="P-loop containing nucleotide triphosphate hydrolases"/>
    <property type="match status" value="1"/>
</dbReference>
<organism evidence="1 2">
    <name type="scientific">Vibrio gelatinilyticus</name>
    <dbReference type="NCBI Taxonomy" id="2893468"/>
    <lineage>
        <taxon>Bacteria</taxon>
        <taxon>Pseudomonadati</taxon>
        <taxon>Pseudomonadota</taxon>
        <taxon>Gammaproteobacteria</taxon>
        <taxon>Vibrionales</taxon>
        <taxon>Vibrionaceae</taxon>
        <taxon>Vibrio</taxon>
    </lineage>
</organism>
<comment type="caution">
    <text evidence="1">The sequence shown here is derived from an EMBL/GenBank/DDBJ whole genome shotgun (WGS) entry which is preliminary data.</text>
</comment>
<dbReference type="PIRSF" id="PIRSF037290">
    <property type="entry name" value="UCP037290"/>
    <property type="match status" value="1"/>
</dbReference>
<reference evidence="1" key="1">
    <citation type="submission" date="2021-11" db="EMBL/GenBank/DDBJ databases">
        <title>Vibrio ZSDE26 sp. nov. and Vibrio ZSDZ34 sp. nov., isolated from coastal seawater in Qingdao.</title>
        <authorList>
            <person name="Zhang P."/>
        </authorList>
    </citation>
    <scope>NUCLEOTIDE SEQUENCE</scope>
    <source>
        <strain evidence="1">ZSDZ34</strain>
    </source>
</reference>
<dbReference type="RefSeq" id="WP_244354444.1">
    <property type="nucleotide sequence ID" value="NZ_JAJNNZ010000001.1"/>
</dbReference>
<dbReference type="InterPro" id="IPR017166">
    <property type="entry name" value="UCP037290"/>
</dbReference>
<dbReference type="SUPFAM" id="SSF52540">
    <property type="entry name" value="P-loop containing nucleoside triphosphate hydrolases"/>
    <property type="match status" value="1"/>
</dbReference>
<dbReference type="InterPro" id="IPR047610">
    <property type="entry name" value="ImuA_translesion"/>
</dbReference>
<protein>
    <submittedName>
        <fullName evidence="1">Translesion DNA synthesis-associated protein ImuA</fullName>
    </submittedName>
</protein>
<proteinExistence type="predicted"/>